<gene>
    <name evidence="8" type="ORF">GCM10010449_36950</name>
</gene>
<evidence type="ECO:0000256" key="4">
    <source>
        <dbReference type="ARBA" id="ARBA00023136"/>
    </source>
</evidence>
<protein>
    <submittedName>
        <fullName evidence="8">MFS transporter</fullName>
    </submittedName>
</protein>
<keyword evidence="4 6" id="KW-0472">Membrane</keyword>
<feature type="transmembrane region" description="Helical" evidence="6">
    <location>
        <begin position="340"/>
        <end position="367"/>
    </location>
</feature>
<evidence type="ECO:0000256" key="5">
    <source>
        <dbReference type="SAM" id="MobiDB-lite"/>
    </source>
</evidence>
<evidence type="ECO:0000259" key="7">
    <source>
        <dbReference type="PROSITE" id="PS50850"/>
    </source>
</evidence>
<keyword evidence="2 6" id="KW-0812">Transmembrane</keyword>
<evidence type="ECO:0000256" key="2">
    <source>
        <dbReference type="ARBA" id="ARBA00022692"/>
    </source>
</evidence>
<feature type="transmembrane region" description="Helical" evidence="6">
    <location>
        <begin position="191"/>
        <end position="210"/>
    </location>
</feature>
<feature type="domain" description="Major facilitator superfamily (MFS) profile" evidence="7">
    <location>
        <begin position="35"/>
        <end position="435"/>
    </location>
</feature>
<feature type="transmembrane region" description="Helical" evidence="6">
    <location>
        <begin position="288"/>
        <end position="307"/>
    </location>
</feature>
<evidence type="ECO:0000313" key="8">
    <source>
        <dbReference type="EMBL" id="GAA3111198.1"/>
    </source>
</evidence>
<evidence type="ECO:0000256" key="1">
    <source>
        <dbReference type="ARBA" id="ARBA00004651"/>
    </source>
</evidence>
<feature type="transmembrane region" description="Helical" evidence="6">
    <location>
        <begin position="37"/>
        <end position="59"/>
    </location>
</feature>
<comment type="subcellular location">
    <subcellularLocation>
        <location evidence="1">Cell membrane</location>
        <topology evidence="1">Multi-pass membrane protein</topology>
    </subcellularLocation>
</comment>
<comment type="caution">
    <text evidence="8">The sequence shown here is derived from an EMBL/GenBank/DDBJ whole genome shotgun (WGS) entry which is preliminary data.</text>
</comment>
<dbReference type="InterPro" id="IPR011701">
    <property type="entry name" value="MFS"/>
</dbReference>
<dbReference type="SUPFAM" id="SSF103473">
    <property type="entry name" value="MFS general substrate transporter"/>
    <property type="match status" value="1"/>
</dbReference>
<feature type="compositionally biased region" description="Polar residues" evidence="5">
    <location>
        <begin position="1"/>
        <end position="10"/>
    </location>
</feature>
<keyword evidence="9" id="KW-1185">Reference proteome</keyword>
<dbReference type="PANTHER" id="PTHR23528">
    <property type="match status" value="1"/>
</dbReference>
<proteinExistence type="predicted"/>
<dbReference type="InterPro" id="IPR020846">
    <property type="entry name" value="MFS_dom"/>
</dbReference>
<feature type="transmembrane region" description="Helical" evidence="6">
    <location>
        <begin position="316"/>
        <end position="334"/>
    </location>
</feature>
<dbReference type="EMBL" id="BAAAUG010000063">
    <property type="protein sequence ID" value="GAA3111198.1"/>
    <property type="molecule type" value="Genomic_DNA"/>
</dbReference>
<feature type="transmembrane region" description="Helical" evidence="6">
    <location>
        <begin position="71"/>
        <end position="91"/>
    </location>
</feature>
<feature type="transmembrane region" description="Helical" evidence="6">
    <location>
        <begin position="162"/>
        <end position="185"/>
    </location>
</feature>
<feature type="transmembrane region" description="Helical" evidence="6">
    <location>
        <begin position="407"/>
        <end position="428"/>
    </location>
</feature>
<feature type="transmembrane region" description="Helical" evidence="6">
    <location>
        <begin position="379"/>
        <end position="401"/>
    </location>
</feature>
<reference evidence="9" key="1">
    <citation type="journal article" date="2019" name="Int. J. Syst. Evol. Microbiol.">
        <title>The Global Catalogue of Microorganisms (GCM) 10K type strain sequencing project: providing services to taxonomists for standard genome sequencing and annotation.</title>
        <authorList>
            <consortium name="The Broad Institute Genomics Platform"/>
            <consortium name="The Broad Institute Genome Sequencing Center for Infectious Disease"/>
            <person name="Wu L."/>
            <person name="Ma J."/>
        </authorList>
    </citation>
    <scope>NUCLEOTIDE SEQUENCE [LARGE SCALE GENOMIC DNA]</scope>
    <source>
        <strain evidence="9">JCM 9092</strain>
    </source>
</reference>
<evidence type="ECO:0000313" key="9">
    <source>
        <dbReference type="Proteomes" id="UP001501637"/>
    </source>
</evidence>
<dbReference type="Gene3D" id="1.20.1250.20">
    <property type="entry name" value="MFS general substrate transporter like domains"/>
    <property type="match status" value="2"/>
</dbReference>
<evidence type="ECO:0000256" key="6">
    <source>
        <dbReference type="SAM" id="Phobius"/>
    </source>
</evidence>
<feature type="transmembrane region" description="Helical" evidence="6">
    <location>
        <begin position="249"/>
        <end position="268"/>
    </location>
</feature>
<keyword evidence="3 6" id="KW-1133">Transmembrane helix</keyword>
<feature type="transmembrane region" description="Helical" evidence="6">
    <location>
        <begin position="103"/>
        <end position="120"/>
    </location>
</feature>
<dbReference type="Proteomes" id="UP001501637">
    <property type="component" value="Unassembled WGS sequence"/>
</dbReference>
<dbReference type="Pfam" id="PF07690">
    <property type="entry name" value="MFS_1"/>
    <property type="match status" value="2"/>
</dbReference>
<accession>A0ABP6MG68</accession>
<dbReference type="PANTHER" id="PTHR23528:SF1">
    <property type="entry name" value="MAJOR FACILITATOR SUPERFAMILY (MFS) PROFILE DOMAIN-CONTAINING PROTEIN"/>
    <property type="match status" value="1"/>
</dbReference>
<sequence>MALSAHQDQTPPDAATQATRPGDGDGETRAPRGLMPLLTLANTAMYTLYVGVGSVLLPLQIEHIDKADKVALLGLVSGVSAVFATVFNPIAGALSDRSGRRNPWILGGGVAAVGAMALLGGVRTVLLVTIAWCLGQAVMNVFQAALTSVVPDRVPLAARGRASAAVGIGLPVGSTLGALIGSAFADHLSSGYLVLGLFVALSAVLFTAFAREKPRPPARQSAARTRVPVGKQFAAFLGALRHHDFRWAFIGRALLVLGYFCVFGYQLYILQDHISLPSGMEAEDAIAVLAPVSAIAMAVSTVVGGVLSDRMNRRKLFVAVSAAVSAVALVIPAVSPSWTAMIVFAALNGLGFGCFMAVDNALVSMILPSADDAARDLGVLNMAQAGPQILAPFVASVIVSLCGGSNGGGYTALFIAGAVLSVLGALAVRPIRGVR</sequence>
<dbReference type="PROSITE" id="PS50850">
    <property type="entry name" value="MFS"/>
    <property type="match status" value="1"/>
</dbReference>
<dbReference type="RefSeq" id="WP_344522074.1">
    <property type="nucleotide sequence ID" value="NZ_BAAAUG010000063.1"/>
</dbReference>
<dbReference type="InterPro" id="IPR036259">
    <property type="entry name" value="MFS_trans_sf"/>
</dbReference>
<feature type="region of interest" description="Disordered" evidence="5">
    <location>
        <begin position="1"/>
        <end position="31"/>
    </location>
</feature>
<name>A0ABP6MG68_9ACTN</name>
<organism evidence="8 9">
    <name type="scientific">Streptomyces rectiviolaceus</name>
    <dbReference type="NCBI Taxonomy" id="332591"/>
    <lineage>
        <taxon>Bacteria</taxon>
        <taxon>Bacillati</taxon>
        <taxon>Actinomycetota</taxon>
        <taxon>Actinomycetes</taxon>
        <taxon>Kitasatosporales</taxon>
        <taxon>Streptomycetaceae</taxon>
        <taxon>Streptomyces</taxon>
    </lineage>
</organism>
<evidence type="ECO:0000256" key="3">
    <source>
        <dbReference type="ARBA" id="ARBA00022989"/>
    </source>
</evidence>